<evidence type="ECO:0000256" key="2">
    <source>
        <dbReference type="ARBA" id="ARBA00005466"/>
    </source>
</evidence>
<keyword evidence="3" id="KW-0813">Transport</keyword>
<evidence type="ECO:0000256" key="4">
    <source>
        <dbReference type="ARBA" id="ARBA00022692"/>
    </source>
</evidence>
<dbReference type="Pfam" id="PF01565">
    <property type="entry name" value="FAD_binding_4"/>
    <property type="match status" value="1"/>
</dbReference>
<dbReference type="Gene3D" id="3.30.465.10">
    <property type="match status" value="1"/>
</dbReference>
<dbReference type="PANTHER" id="PTHR43791:SF48">
    <property type="entry name" value="TRANSPORTER, PUTATIVE (AFU_ORTHOLOGUE AFUA_4G01000)-RELATED"/>
    <property type="match status" value="1"/>
</dbReference>
<feature type="transmembrane region" description="Helical" evidence="7">
    <location>
        <begin position="332"/>
        <end position="350"/>
    </location>
</feature>
<dbReference type="Pfam" id="PF00107">
    <property type="entry name" value="ADH_zinc_N"/>
    <property type="match status" value="1"/>
</dbReference>
<dbReference type="Gene3D" id="3.90.180.10">
    <property type="entry name" value="Medium-chain alcohol dehydrogenases, catalytic domain"/>
    <property type="match status" value="1"/>
</dbReference>
<evidence type="ECO:0000313" key="10">
    <source>
        <dbReference type="EMBL" id="KAF3039891.1"/>
    </source>
</evidence>
<dbReference type="FunFam" id="1.20.1250.20:FF:000013">
    <property type="entry name" value="MFS general substrate transporter"/>
    <property type="match status" value="1"/>
</dbReference>
<feature type="transmembrane region" description="Helical" evidence="7">
    <location>
        <begin position="220"/>
        <end position="240"/>
    </location>
</feature>
<keyword evidence="5 7" id="KW-1133">Transmembrane helix</keyword>
<dbReference type="InterPro" id="IPR011032">
    <property type="entry name" value="GroES-like_sf"/>
</dbReference>
<dbReference type="Gene3D" id="3.40.50.720">
    <property type="entry name" value="NAD(P)-binding Rossmann-like Domain"/>
    <property type="match status" value="1"/>
</dbReference>
<dbReference type="Gene3D" id="3.40.462.20">
    <property type="match status" value="1"/>
</dbReference>
<feature type="transmembrane region" description="Helical" evidence="7">
    <location>
        <begin position="185"/>
        <end position="208"/>
    </location>
</feature>
<feature type="transmembrane region" description="Helical" evidence="7">
    <location>
        <begin position="125"/>
        <end position="143"/>
    </location>
</feature>
<dbReference type="GO" id="GO:0022857">
    <property type="term" value="F:transmembrane transporter activity"/>
    <property type="evidence" value="ECO:0007669"/>
    <property type="project" value="InterPro"/>
</dbReference>
<dbReference type="InterPro" id="IPR013149">
    <property type="entry name" value="ADH-like_C"/>
</dbReference>
<dbReference type="Pfam" id="PF07690">
    <property type="entry name" value="MFS_1"/>
    <property type="match status" value="1"/>
</dbReference>
<dbReference type="InterPro" id="IPR036259">
    <property type="entry name" value="MFS_trans_sf"/>
</dbReference>
<feature type="transmembrane region" description="Helical" evidence="7">
    <location>
        <begin position="155"/>
        <end position="173"/>
    </location>
</feature>
<dbReference type="SMART" id="SM00829">
    <property type="entry name" value="PKS_ER"/>
    <property type="match status" value="1"/>
</dbReference>
<feature type="domain" description="Major facilitator superfamily (MFS) profile" evidence="8">
    <location>
        <begin position="59"/>
        <end position="474"/>
    </location>
</feature>
<dbReference type="SUPFAM" id="SSF51735">
    <property type="entry name" value="NAD(P)-binding Rossmann-fold domains"/>
    <property type="match status" value="1"/>
</dbReference>
<sequence>MADAHLEKNTTSLHEDLKSDNTHTVAERGHAATDIYGNALLTFDPKAEAKLRWKIDLYIIPTVALLYLFCFIDRANIGNARLAGLEKDLKLKGYDYNQVLSVFYISYIIFEIPSNICCKWMGPGWFIPLISLCFGIASIGTAFVHDIHGICGVRFVLGIFEAGMLPGIAYYMSRWYRRSELAFRLSLYIVMAPLAGAFGGLLASAILTLDSFGSLHRWRMIFAIEGIVTCVLALISFITLTDRPETAKWLTQEEKDLAIARVKSERVGQNEVLDKLDRKKTFRGIFNPVVLATSVIFLLDNITVQGLAFFAPTIVRTIYPGTTVVHQQLRTVPPYIVGAFFTVLFPFLSWRFDRRTIFMIAGAPLMMVGYIMFLASTEPQVRYGATFIIASGAFSFGALCNAQGSANVVTDTARASAIGTVVMFGNVGGLISTWSFLPFDAPNYRIGNGLNLATSSTILILGILLLLWMKMSNSKPTQSSVTTMPSAIAIKQIEGKPGTVYYPLEKITIPEPKPKDNEAVITLTAAALNHRDLFIRQHLYPGTTFGVPLLADGVGTVTLSGAGAKQWLNKRVILNPGTGWASSPDGPEAPKGYAILGGTKSNPAGTLADHIVLDQAELEECPEHLSDEEAAALPLTGLTGWRAFRVKCGDNAQKGRNVLVTGIGGGVALMVLLFAVAEGCNVYVTSGDQAKIDKAIKLGAKGGVSYKEKDWEKKLQGMLPGDWKWLDAIVDGAGGDVVAKGSRLLKAGGIISIYGMTISPKMDFLMSAVLRNIEVRGSTMGSRKEFKDMVEFVREKKLRPIVSRSVHGLDINQIDTLFDDMKNASQFGKLVVTLGENRGTAVEAAGSLNIAVELLTHTGILQDYRPTMGGAAARPDQDMDDTDMQCLGGVPRLAEDFMRMQVRRSTRLGSAEFLSGRTGDPTSMMWPLFQGRACMPTTDPNGTCTLGGYPSYSINASNVARIQLGINFARNLDLRLVIKNTGHDYIGKSSGAGALNTWTHNLKDIKFIKNYQSAEYSGPAFKAGAGVQGFEILQAARDNDVTVLAGICETVGWAGGYLAGGGHSLLASIYGMAADQVLAYEVVTADGRFVTASSNINEDLFWALRGGGGSTFGVVTSVIAKAHPRIKVTKSVFSFQAAPDNSLSFWKAVNAYFKRFPTFNNAGTYAYFWIWNYGTVLDFQMTPFFAPNHTIESFNNLTKPFFDELRALNISVTPNTTFHKDFYSANKGSWGADTLGVTNIRQATQLFPTSLWETPEKFTSFYETIKDTVMSGATVGGYHMAPGNPFNVDNAVNEAWRNTQSFLITANLVPDNATPAQVKNASDHLTFDMMDSWRKVAPNSAGGGVYLNEADIQEPEWQTDFYGAKHYPKLLAIEKKWDPKGVFYATTAVGSESWEIRDGEQGTQTQNGRLYQNHAGLL</sequence>
<feature type="transmembrane region" description="Helical" evidence="7">
    <location>
        <begin position="285"/>
        <end position="312"/>
    </location>
</feature>
<feature type="transmembrane region" description="Helical" evidence="7">
    <location>
        <begin position="357"/>
        <end position="375"/>
    </location>
</feature>
<dbReference type="CDD" id="cd05188">
    <property type="entry name" value="MDR"/>
    <property type="match status" value="1"/>
</dbReference>
<dbReference type="InterPro" id="IPR020843">
    <property type="entry name" value="ER"/>
</dbReference>
<dbReference type="SUPFAM" id="SSF50129">
    <property type="entry name" value="GroES-like"/>
    <property type="match status" value="1"/>
</dbReference>
<evidence type="ECO:0000259" key="9">
    <source>
        <dbReference type="PROSITE" id="PS51387"/>
    </source>
</evidence>
<comment type="similarity">
    <text evidence="2">Belongs to the oxygen-dependent FAD-linked oxidoreductase family.</text>
</comment>
<evidence type="ECO:0000313" key="11">
    <source>
        <dbReference type="Proteomes" id="UP000758155"/>
    </source>
</evidence>
<proteinExistence type="inferred from homology"/>
<dbReference type="FunFam" id="1.20.1250.20:FF:000034">
    <property type="entry name" value="MFS general substrate transporter"/>
    <property type="match status" value="1"/>
</dbReference>
<feature type="transmembrane region" description="Helical" evidence="7">
    <location>
        <begin position="381"/>
        <end position="402"/>
    </location>
</feature>
<dbReference type="FunFam" id="3.40.50.720:FF:000481">
    <property type="entry name" value="Alcohol dehydrogenase, variant"/>
    <property type="match status" value="1"/>
</dbReference>
<dbReference type="InterPro" id="IPR020846">
    <property type="entry name" value="MFS_dom"/>
</dbReference>
<comment type="caution">
    <text evidence="10">The sequence shown here is derived from an EMBL/GenBank/DDBJ whole genome shotgun (WGS) entry which is preliminary data.</text>
</comment>
<feature type="transmembrane region" description="Helical" evidence="7">
    <location>
        <begin position="449"/>
        <end position="469"/>
    </location>
</feature>
<dbReference type="Pfam" id="PF08031">
    <property type="entry name" value="BBE"/>
    <property type="match status" value="1"/>
</dbReference>
<keyword evidence="6 7" id="KW-0472">Membrane</keyword>
<evidence type="ECO:0000256" key="1">
    <source>
        <dbReference type="ARBA" id="ARBA00004141"/>
    </source>
</evidence>
<keyword evidence="11" id="KW-1185">Reference proteome</keyword>
<dbReference type="PANTHER" id="PTHR43791">
    <property type="entry name" value="PERMEASE-RELATED"/>
    <property type="match status" value="1"/>
</dbReference>
<evidence type="ECO:0000256" key="5">
    <source>
        <dbReference type="ARBA" id="ARBA00022989"/>
    </source>
</evidence>
<evidence type="ECO:0000256" key="7">
    <source>
        <dbReference type="SAM" id="Phobius"/>
    </source>
</evidence>
<dbReference type="Gene3D" id="1.20.1250.20">
    <property type="entry name" value="MFS general substrate transporter like domains"/>
    <property type="match status" value="2"/>
</dbReference>
<dbReference type="InterPro" id="IPR016169">
    <property type="entry name" value="FAD-bd_PCMH_sub2"/>
</dbReference>
<dbReference type="InterPro" id="IPR016166">
    <property type="entry name" value="FAD-bd_PCMH"/>
</dbReference>
<dbReference type="InterPro" id="IPR036318">
    <property type="entry name" value="FAD-bd_PCMH-like_sf"/>
</dbReference>
<dbReference type="PROSITE" id="PS50850">
    <property type="entry name" value="MFS"/>
    <property type="match status" value="1"/>
</dbReference>
<evidence type="ECO:0008006" key="12">
    <source>
        <dbReference type="Google" id="ProtNLM"/>
    </source>
</evidence>
<feature type="transmembrane region" description="Helical" evidence="7">
    <location>
        <begin position="55"/>
        <end position="76"/>
    </location>
</feature>
<gene>
    <name evidence="10" type="ORF">E8E12_004214</name>
</gene>
<name>A0A9P4WRL6_9PLEO</name>
<dbReference type="OrthoDB" id="9983560at2759"/>
<dbReference type="GO" id="GO:0071949">
    <property type="term" value="F:FAD binding"/>
    <property type="evidence" value="ECO:0007669"/>
    <property type="project" value="InterPro"/>
</dbReference>
<dbReference type="Proteomes" id="UP000758155">
    <property type="component" value="Unassembled WGS sequence"/>
</dbReference>
<dbReference type="PROSITE" id="PS51387">
    <property type="entry name" value="FAD_PCMH"/>
    <property type="match status" value="1"/>
</dbReference>
<reference evidence="10" key="1">
    <citation type="submission" date="2019-04" db="EMBL/GenBank/DDBJ databases">
        <title>Sequencing of skin fungus with MAO and IRED activity.</title>
        <authorList>
            <person name="Marsaioli A.J."/>
            <person name="Bonatto J.M.C."/>
            <person name="Reis Junior O."/>
        </authorList>
    </citation>
    <scope>NUCLEOTIDE SEQUENCE</scope>
    <source>
        <strain evidence="10">28M1</strain>
    </source>
</reference>
<evidence type="ECO:0000256" key="6">
    <source>
        <dbReference type="ARBA" id="ARBA00023136"/>
    </source>
</evidence>
<dbReference type="SUPFAM" id="SSF56176">
    <property type="entry name" value="FAD-binding/transporter-associated domain-like"/>
    <property type="match status" value="1"/>
</dbReference>
<evidence type="ECO:0000256" key="3">
    <source>
        <dbReference type="ARBA" id="ARBA00022448"/>
    </source>
</evidence>
<feature type="transmembrane region" description="Helical" evidence="7">
    <location>
        <begin position="414"/>
        <end position="437"/>
    </location>
</feature>
<dbReference type="SUPFAM" id="SSF103473">
    <property type="entry name" value="MFS general substrate transporter"/>
    <property type="match status" value="1"/>
</dbReference>
<feature type="domain" description="FAD-binding PCMH-type" evidence="9">
    <location>
        <begin position="946"/>
        <end position="1125"/>
    </location>
</feature>
<comment type="subcellular location">
    <subcellularLocation>
        <location evidence="1">Membrane</location>
        <topology evidence="1">Multi-pass membrane protein</topology>
    </subcellularLocation>
</comment>
<protein>
    <recommendedName>
        <fullName evidence="12">Major facilitator superfamily (MFS) profile domain-containing protein</fullName>
    </recommendedName>
</protein>
<dbReference type="InterPro" id="IPR006094">
    <property type="entry name" value="Oxid_FAD_bind_N"/>
</dbReference>
<dbReference type="InterPro" id="IPR012951">
    <property type="entry name" value="BBE"/>
</dbReference>
<dbReference type="InterPro" id="IPR036291">
    <property type="entry name" value="NAD(P)-bd_dom_sf"/>
</dbReference>
<dbReference type="GO" id="GO:0016491">
    <property type="term" value="F:oxidoreductase activity"/>
    <property type="evidence" value="ECO:0007669"/>
    <property type="project" value="InterPro"/>
</dbReference>
<dbReference type="GO" id="GO:0016020">
    <property type="term" value="C:membrane"/>
    <property type="evidence" value="ECO:0007669"/>
    <property type="project" value="UniProtKB-SubCell"/>
</dbReference>
<feature type="transmembrane region" description="Helical" evidence="7">
    <location>
        <begin position="657"/>
        <end position="677"/>
    </location>
</feature>
<dbReference type="EMBL" id="SWKV01000028">
    <property type="protein sequence ID" value="KAF3039891.1"/>
    <property type="molecule type" value="Genomic_DNA"/>
</dbReference>
<dbReference type="InterPro" id="IPR011701">
    <property type="entry name" value="MFS"/>
</dbReference>
<feature type="transmembrane region" description="Helical" evidence="7">
    <location>
        <begin position="96"/>
        <end position="113"/>
    </location>
</feature>
<keyword evidence="4 7" id="KW-0812">Transmembrane</keyword>
<organism evidence="10 11">
    <name type="scientific">Didymella heteroderae</name>
    <dbReference type="NCBI Taxonomy" id="1769908"/>
    <lineage>
        <taxon>Eukaryota</taxon>
        <taxon>Fungi</taxon>
        <taxon>Dikarya</taxon>
        <taxon>Ascomycota</taxon>
        <taxon>Pezizomycotina</taxon>
        <taxon>Dothideomycetes</taxon>
        <taxon>Pleosporomycetidae</taxon>
        <taxon>Pleosporales</taxon>
        <taxon>Pleosporineae</taxon>
        <taxon>Didymellaceae</taxon>
        <taxon>Didymella</taxon>
    </lineage>
</organism>
<evidence type="ECO:0000259" key="8">
    <source>
        <dbReference type="PROSITE" id="PS50850"/>
    </source>
</evidence>
<accession>A0A9P4WRL6</accession>